<accession>A0A0U9H719</accession>
<reference evidence="2" key="1">
    <citation type="submission" date="2015-07" db="EMBL/GenBank/DDBJ databases">
        <title>Draft Genome Sequence of Oceanobacillus picturae Heshi-B3 that Was Isolated from Fermented Rice Bran with Aging Salted Mackerel, Which Was Named Heshiko as Traditional Fermented Seafood in Japan.</title>
        <authorList>
            <person name="Akuzawa S."/>
            <person name="Nakagawa J."/>
            <person name="Kanekatsu T."/>
            <person name="Kanesaki Y."/>
            <person name="Suzuki T."/>
        </authorList>
    </citation>
    <scope>NUCLEOTIDE SEQUENCE [LARGE SCALE GENOMIC DNA]</scope>
    <source>
        <strain evidence="2">Heshi-B3</strain>
    </source>
</reference>
<reference evidence="1 2" key="2">
    <citation type="journal article" date="2016" name="Genome Announc.">
        <title>Draft Genome Sequence of Oceanobacillus picturae Heshi-B3, Isolated from Fermented Rice Bran in a Traditional Japanese Seafood Dish.</title>
        <authorList>
            <person name="Akuzawa S."/>
            <person name="Nagaoka J."/>
            <person name="Kanekatsu M."/>
            <person name="Kanesaki Y."/>
            <person name="Suzuki T."/>
        </authorList>
    </citation>
    <scope>NUCLEOTIDE SEQUENCE [LARGE SCALE GENOMIC DNA]</scope>
    <source>
        <strain evidence="1 2">Heshi-B3</strain>
    </source>
</reference>
<name>A0A0U9H719_9BACI</name>
<evidence type="ECO:0008006" key="3">
    <source>
        <dbReference type="Google" id="ProtNLM"/>
    </source>
</evidence>
<dbReference type="Proteomes" id="UP000052946">
    <property type="component" value="Unassembled WGS sequence"/>
</dbReference>
<dbReference type="EMBL" id="BBXV01000029">
    <property type="protein sequence ID" value="GAQ18517.1"/>
    <property type="molecule type" value="Genomic_DNA"/>
</dbReference>
<dbReference type="RefSeq" id="WP_058950504.1">
    <property type="nucleotide sequence ID" value="NZ_BBXV01000029.1"/>
</dbReference>
<evidence type="ECO:0000313" key="1">
    <source>
        <dbReference type="EMBL" id="GAQ18517.1"/>
    </source>
</evidence>
<sequence length="60" mass="7113">MEKYKCILSLRVANDLVAKDYQLVHIEPSHKRPGKLVFVFKNSKELEKELENYRKPNVIL</sequence>
<evidence type="ECO:0000313" key="2">
    <source>
        <dbReference type="Proteomes" id="UP000052946"/>
    </source>
</evidence>
<organism evidence="1 2">
    <name type="scientific">Oceanobacillus picturae</name>
    <dbReference type="NCBI Taxonomy" id="171693"/>
    <lineage>
        <taxon>Bacteria</taxon>
        <taxon>Bacillati</taxon>
        <taxon>Bacillota</taxon>
        <taxon>Bacilli</taxon>
        <taxon>Bacillales</taxon>
        <taxon>Bacillaceae</taxon>
        <taxon>Oceanobacillus</taxon>
    </lineage>
</organism>
<comment type="caution">
    <text evidence="1">The sequence shown here is derived from an EMBL/GenBank/DDBJ whole genome shotgun (WGS) entry which is preliminary data.</text>
</comment>
<proteinExistence type="predicted"/>
<dbReference type="AlphaFoldDB" id="A0A0U9H719"/>
<gene>
    <name evidence="1" type="ORF">OPHB3_2458</name>
</gene>
<protein>
    <recommendedName>
        <fullName evidence="3">DUF5659 domain-containing protein</fullName>
    </recommendedName>
</protein>
<dbReference type="OrthoDB" id="2059932at2"/>